<dbReference type="PANTHER" id="PTHR31286">
    <property type="entry name" value="GLYCINE-RICH CELL WALL STRUCTURAL PROTEIN 1.8-LIKE"/>
    <property type="match status" value="1"/>
</dbReference>
<dbReference type="AlphaFoldDB" id="A0A2G9G9Z9"/>
<dbReference type="InterPro" id="IPR025558">
    <property type="entry name" value="DUF4283"/>
</dbReference>
<sequence length="284" mass="31495">MTSENVEMVSPLASPATAKEFSSPLSFFPATNGPCGAPPSRSFADAVRGGPPLSQRSASHFLNPDSPRVGNISSSNGISMVVFSAEEVSKLATPFQHTLVGKFSFGRPKLGAIRQHLVNLGCTSIRVQLLNQWHVLIFLEKADDFTMLWLKREIFIENLPMRMFKWSPAFDVKHEPSIAPVWVRLSDLPLHLFDKQALFTIGKLIGDPLKIDEATKTLSRVIFARICVEVDLKQAPPTEICILNAGALLTIPVVYEWLPQFCAHFHHLGHEESSCYIKKPGPRP</sequence>
<evidence type="ECO:0000259" key="1">
    <source>
        <dbReference type="Pfam" id="PF14111"/>
    </source>
</evidence>
<evidence type="ECO:0000313" key="3">
    <source>
        <dbReference type="Proteomes" id="UP000231279"/>
    </source>
</evidence>
<feature type="domain" description="DUF4283" evidence="1">
    <location>
        <begin position="95"/>
        <end position="172"/>
    </location>
</feature>
<dbReference type="OrthoDB" id="913867at2759"/>
<organism evidence="2 3">
    <name type="scientific">Handroanthus impetiginosus</name>
    <dbReference type="NCBI Taxonomy" id="429701"/>
    <lineage>
        <taxon>Eukaryota</taxon>
        <taxon>Viridiplantae</taxon>
        <taxon>Streptophyta</taxon>
        <taxon>Embryophyta</taxon>
        <taxon>Tracheophyta</taxon>
        <taxon>Spermatophyta</taxon>
        <taxon>Magnoliopsida</taxon>
        <taxon>eudicotyledons</taxon>
        <taxon>Gunneridae</taxon>
        <taxon>Pentapetalae</taxon>
        <taxon>asterids</taxon>
        <taxon>lamiids</taxon>
        <taxon>Lamiales</taxon>
        <taxon>Bignoniaceae</taxon>
        <taxon>Crescentiina</taxon>
        <taxon>Tabebuia alliance</taxon>
        <taxon>Handroanthus</taxon>
    </lineage>
</organism>
<keyword evidence="3" id="KW-1185">Reference proteome</keyword>
<dbReference type="STRING" id="429701.A0A2G9G9Z9"/>
<evidence type="ECO:0000313" key="2">
    <source>
        <dbReference type="EMBL" id="PIN02128.1"/>
    </source>
</evidence>
<dbReference type="Proteomes" id="UP000231279">
    <property type="component" value="Unassembled WGS sequence"/>
</dbReference>
<gene>
    <name evidence="2" type="ORF">CDL12_25362</name>
</gene>
<name>A0A2G9G9Z9_9LAMI</name>
<dbReference type="EMBL" id="NKXS01006060">
    <property type="protein sequence ID" value="PIN02128.1"/>
    <property type="molecule type" value="Genomic_DNA"/>
</dbReference>
<protein>
    <recommendedName>
        <fullName evidence="1">DUF4283 domain-containing protein</fullName>
    </recommendedName>
</protein>
<comment type="caution">
    <text evidence="2">The sequence shown here is derived from an EMBL/GenBank/DDBJ whole genome shotgun (WGS) entry which is preliminary data.</text>
</comment>
<reference evidence="3" key="1">
    <citation type="journal article" date="2018" name="Gigascience">
        <title>Genome assembly of the Pink Ipe (Handroanthus impetiginosus, Bignoniaceae), a highly valued, ecologically keystone Neotropical timber forest tree.</title>
        <authorList>
            <person name="Silva-Junior O.B."/>
            <person name="Grattapaglia D."/>
            <person name="Novaes E."/>
            <person name="Collevatti R.G."/>
        </authorList>
    </citation>
    <scope>NUCLEOTIDE SEQUENCE [LARGE SCALE GENOMIC DNA]</scope>
    <source>
        <strain evidence="3">cv. UFG-1</strain>
    </source>
</reference>
<dbReference type="InterPro" id="IPR040256">
    <property type="entry name" value="At4g02000-like"/>
</dbReference>
<dbReference type="Pfam" id="PF14111">
    <property type="entry name" value="DUF4283"/>
    <property type="match status" value="1"/>
</dbReference>
<accession>A0A2G9G9Z9</accession>
<proteinExistence type="predicted"/>
<dbReference type="PANTHER" id="PTHR31286:SF179">
    <property type="entry name" value="RNASE H TYPE-1 DOMAIN-CONTAINING PROTEIN"/>
    <property type="match status" value="1"/>
</dbReference>